<name>A0ABX2H862_9FIRM</name>
<evidence type="ECO:0000256" key="1">
    <source>
        <dbReference type="SAM" id="Phobius"/>
    </source>
</evidence>
<protein>
    <submittedName>
        <fullName evidence="2">DUF3784 domain-containing protein</fullName>
    </submittedName>
</protein>
<feature type="transmembrane region" description="Helical" evidence="1">
    <location>
        <begin position="6"/>
        <end position="24"/>
    </location>
</feature>
<keyword evidence="1" id="KW-0812">Transmembrane</keyword>
<gene>
    <name evidence="2" type="ORF">G5B17_09000</name>
</gene>
<keyword evidence="3" id="KW-1185">Reference proteome</keyword>
<dbReference type="Proteomes" id="UP001644719">
    <property type="component" value="Unassembled WGS sequence"/>
</dbReference>
<sequence length="96" mass="10581">MDSFDMILTIAALVMGVMLLTGHGDVLMKGGNAAERKKLYDDKKVQLVSGVTLLIFGILTGLDMVVKSYVYDIIYLAAVIVIFIIMVVVIRKKCKK</sequence>
<reference evidence="2 3" key="1">
    <citation type="journal article" date="2020" name="Cell Host Microbe">
        <title>Functional and Genomic Variation between Human-Derived Isolates of Lachnospiraceae Reveals Inter- and Intra-Species Diversity.</title>
        <authorList>
            <person name="Sorbara M.T."/>
            <person name="Littmann E.R."/>
            <person name="Fontana E."/>
            <person name="Moody T.U."/>
            <person name="Kohout C.E."/>
            <person name="Gjonbalaj M."/>
            <person name="Eaton V."/>
            <person name="Seok R."/>
            <person name="Leiner I.M."/>
            <person name="Pamer E.G."/>
        </authorList>
    </citation>
    <scope>NUCLEOTIDE SEQUENCE [LARGE SCALE GENOMIC DNA]</scope>
    <source>
        <strain evidence="2 3">MSK.17.74</strain>
    </source>
</reference>
<feature type="transmembrane region" description="Helical" evidence="1">
    <location>
        <begin position="45"/>
        <end position="62"/>
    </location>
</feature>
<comment type="caution">
    <text evidence="2">The sequence shown here is derived from an EMBL/GenBank/DDBJ whole genome shotgun (WGS) entry which is preliminary data.</text>
</comment>
<dbReference type="EMBL" id="JAAITS010000022">
    <property type="protein sequence ID" value="NSG85569.1"/>
    <property type="molecule type" value="Genomic_DNA"/>
</dbReference>
<evidence type="ECO:0000313" key="3">
    <source>
        <dbReference type="Proteomes" id="UP001644719"/>
    </source>
</evidence>
<dbReference type="InterPro" id="IPR017259">
    <property type="entry name" value="UCP037672"/>
</dbReference>
<dbReference type="Pfam" id="PF12650">
    <property type="entry name" value="DUF3784"/>
    <property type="match status" value="1"/>
</dbReference>
<evidence type="ECO:0000313" key="2">
    <source>
        <dbReference type="EMBL" id="NSG85569.1"/>
    </source>
</evidence>
<organism evidence="2 3">
    <name type="scientific">Blautia faecis</name>
    <dbReference type="NCBI Taxonomy" id="871665"/>
    <lineage>
        <taxon>Bacteria</taxon>
        <taxon>Bacillati</taxon>
        <taxon>Bacillota</taxon>
        <taxon>Clostridia</taxon>
        <taxon>Lachnospirales</taxon>
        <taxon>Lachnospiraceae</taxon>
        <taxon>Blautia</taxon>
    </lineage>
</organism>
<accession>A0ABX2H862</accession>
<proteinExistence type="predicted"/>
<keyword evidence="1" id="KW-1133">Transmembrane helix</keyword>
<keyword evidence="1" id="KW-0472">Membrane</keyword>
<feature type="transmembrane region" description="Helical" evidence="1">
    <location>
        <begin position="68"/>
        <end position="90"/>
    </location>
</feature>